<feature type="compositionally biased region" description="Low complexity" evidence="1">
    <location>
        <begin position="82"/>
        <end position="104"/>
    </location>
</feature>
<organism evidence="2 3">
    <name type="scientific">Lentinula boryana</name>
    <dbReference type="NCBI Taxonomy" id="40481"/>
    <lineage>
        <taxon>Eukaryota</taxon>
        <taxon>Fungi</taxon>
        <taxon>Dikarya</taxon>
        <taxon>Basidiomycota</taxon>
        <taxon>Agaricomycotina</taxon>
        <taxon>Agaricomycetes</taxon>
        <taxon>Agaricomycetidae</taxon>
        <taxon>Agaricales</taxon>
        <taxon>Marasmiineae</taxon>
        <taxon>Omphalotaceae</taxon>
        <taxon>Lentinula</taxon>
    </lineage>
</organism>
<gene>
    <name evidence="2" type="ORF">F5050DRAFT_1767702</name>
</gene>
<evidence type="ECO:0000256" key="1">
    <source>
        <dbReference type="SAM" id="MobiDB-lite"/>
    </source>
</evidence>
<reference evidence="2" key="1">
    <citation type="submission" date="2022-08" db="EMBL/GenBank/DDBJ databases">
        <authorList>
            <consortium name="DOE Joint Genome Institute"/>
            <person name="Min B."/>
            <person name="Riley R."/>
            <person name="Sierra-Patev S."/>
            <person name="Naranjo-Ortiz M."/>
            <person name="Looney B."/>
            <person name="Konkel Z."/>
            <person name="Slot J.C."/>
            <person name="Sakamoto Y."/>
            <person name="Steenwyk J.L."/>
            <person name="Rokas A."/>
            <person name="Carro J."/>
            <person name="Camarero S."/>
            <person name="Ferreira P."/>
            <person name="Molpeceres G."/>
            <person name="Ruiz-Duenas F.J."/>
            <person name="Serrano A."/>
            <person name="Henrissat B."/>
            <person name="Drula E."/>
            <person name="Hughes K.W."/>
            <person name="Mata J.L."/>
            <person name="Ishikawa N.K."/>
            <person name="Vargas-Isla R."/>
            <person name="Ushijima S."/>
            <person name="Smith C.A."/>
            <person name="Ahrendt S."/>
            <person name="Andreopoulos W."/>
            <person name="He G."/>
            <person name="Labutti K."/>
            <person name="Lipzen A."/>
            <person name="Ng V."/>
            <person name="Sandor L."/>
            <person name="Barry K."/>
            <person name="Martinez A.T."/>
            <person name="Xiao Y."/>
            <person name="Gibbons J.G."/>
            <person name="Terashima K."/>
            <person name="Hibbett D.S."/>
            <person name="Grigoriev I.V."/>
        </authorList>
    </citation>
    <scope>NUCLEOTIDE SEQUENCE</scope>
    <source>
        <strain evidence="2">TFB10827</strain>
    </source>
</reference>
<evidence type="ECO:0000313" key="2">
    <source>
        <dbReference type="EMBL" id="KAJ3995380.1"/>
    </source>
</evidence>
<name>A0ABQ8QAA2_9AGAR</name>
<feature type="compositionally biased region" description="Low complexity" evidence="1">
    <location>
        <begin position="116"/>
        <end position="136"/>
    </location>
</feature>
<feature type="compositionally biased region" description="Polar residues" evidence="1">
    <location>
        <begin position="137"/>
        <end position="163"/>
    </location>
</feature>
<feature type="compositionally biased region" description="Polar residues" evidence="1">
    <location>
        <begin position="58"/>
        <end position="81"/>
    </location>
</feature>
<evidence type="ECO:0000313" key="3">
    <source>
        <dbReference type="Proteomes" id="UP001163828"/>
    </source>
</evidence>
<dbReference type="Proteomes" id="UP001163828">
    <property type="component" value="Unassembled WGS sequence"/>
</dbReference>
<sequence>MQIEEEAKRKARERRQQEEEERKRETEKIAQQEEFRRRGEEIRNRKRQDSAAAWESWTPPNSAGHQPQSSTPFSGATPHNGTSTSQRSSTASSSASGWSTKPASTPSNPGWSKTWSASSSASASASYSSNPTSASSIPTSKPRSGSTGASGSTPLSGTPLTEDQWQRRNEEQFRAQQERFRQEQERLERERLAKSGNVKGIDEVIKTFEHHARLWEKLPEYSELRWDIFPWPMINKPSSPEDITYAAIHAYLTSPHHPDKDKHQRDRVKEQIRKWHPDRFETKLLPKVIEEDKVEVKEGAGTVVRHLNNLLTKSNSPNFF</sequence>
<feature type="non-terminal residue" evidence="2">
    <location>
        <position position="320"/>
    </location>
</feature>
<keyword evidence="3" id="KW-1185">Reference proteome</keyword>
<proteinExistence type="predicted"/>
<accession>A0ABQ8QAA2</accession>
<dbReference type="EMBL" id="MU790656">
    <property type="protein sequence ID" value="KAJ3995380.1"/>
    <property type="molecule type" value="Genomic_DNA"/>
</dbReference>
<feature type="compositionally biased region" description="Polar residues" evidence="1">
    <location>
        <begin position="105"/>
        <end position="115"/>
    </location>
</feature>
<feature type="region of interest" description="Disordered" evidence="1">
    <location>
        <begin position="1"/>
        <end position="165"/>
    </location>
</feature>
<comment type="caution">
    <text evidence="2">The sequence shown here is derived from an EMBL/GenBank/DDBJ whole genome shotgun (WGS) entry which is preliminary data.</text>
</comment>
<feature type="compositionally biased region" description="Basic and acidic residues" evidence="1">
    <location>
        <begin position="1"/>
        <end position="49"/>
    </location>
</feature>
<protein>
    <submittedName>
        <fullName evidence="2">Uncharacterized protein</fullName>
    </submittedName>
</protein>